<protein>
    <submittedName>
        <fullName evidence="2">Unannotated protein</fullName>
    </submittedName>
</protein>
<feature type="compositionally biased region" description="Basic and acidic residues" evidence="1">
    <location>
        <begin position="93"/>
        <end position="104"/>
    </location>
</feature>
<dbReference type="AlphaFoldDB" id="A0A6J6LZP8"/>
<evidence type="ECO:0000313" key="2">
    <source>
        <dbReference type="EMBL" id="CAB4667427.1"/>
    </source>
</evidence>
<accession>A0A6J6LZP8</accession>
<sequence length="177" mass="18931">MHDDPTPIAIATCVEASLHSSLDGFNLPRARLYGVSIVDASGIASHQDGALRISFLAEHGDVYELLDAPSSAIARMFDVAIVLTCGWAAPLNREEQDGETRSDDETADEVPPSQHPLRRRVRLVVAVCDKGVASVLRFADTPNDIVTDAGAARGSLADAVKDLWNDPKVVVSRESVS</sequence>
<reference evidence="2" key="1">
    <citation type="submission" date="2020-05" db="EMBL/GenBank/DDBJ databases">
        <authorList>
            <person name="Chiriac C."/>
            <person name="Salcher M."/>
            <person name="Ghai R."/>
            <person name="Kavagutti S V."/>
        </authorList>
    </citation>
    <scope>NUCLEOTIDE SEQUENCE</scope>
</reference>
<feature type="region of interest" description="Disordered" evidence="1">
    <location>
        <begin position="93"/>
        <end position="115"/>
    </location>
</feature>
<name>A0A6J6LZP8_9ZZZZ</name>
<organism evidence="2">
    <name type="scientific">freshwater metagenome</name>
    <dbReference type="NCBI Taxonomy" id="449393"/>
    <lineage>
        <taxon>unclassified sequences</taxon>
        <taxon>metagenomes</taxon>
        <taxon>ecological metagenomes</taxon>
    </lineage>
</organism>
<proteinExistence type="predicted"/>
<gene>
    <name evidence="2" type="ORF">UFOPK2292_00622</name>
</gene>
<evidence type="ECO:0000256" key="1">
    <source>
        <dbReference type="SAM" id="MobiDB-lite"/>
    </source>
</evidence>
<dbReference type="EMBL" id="CAEZWU010000075">
    <property type="protein sequence ID" value="CAB4667427.1"/>
    <property type="molecule type" value="Genomic_DNA"/>
</dbReference>